<dbReference type="EMBL" id="HBFP01008337">
    <property type="protein sequence ID" value="CAD8821566.1"/>
    <property type="molecule type" value="Transcribed_RNA"/>
</dbReference>
<reference evidence="1" key="1">
    <citation type="submission" date="2021-01" db="EMBL/GenBank/DDBJ databases">
        <authorList>
            <person name="Corre E."/>
            <person name="Pelletier E."/>
            <person name="Niang G."/>
            <person name="Scheremetjew M."/>
            <person name="Finn R."/>
            <person name="Kale V."/>
            <person name="Holt S."/>
            <person name="Cochrane G."/>
            <person name="Meng A."/>
            <person name="Brown T."/>
            <person name="Cohen L."/>
        </authorList>
    </citation>
    <scope>NUCLEOTIDE SEQUENCE</scope>
    <source>
        <strain evidence="1">CCMP3278</strain>
    </source>
</reference>
<proteinExistence type="predicted"/>
<protein>
    <submittedName>
        <fullName evidence="1">Uncharacterized protein</fullName>
    </submittedName>
</protein>
<name>A0A7S0ZH38_9RHOD</name>
<organism evidence="1">
    <name type="scientific">Timspurckia oligopyrenoides</name>
    <dbReference type="NCBI Taxonomy" id="708627"/>
    <lineage>
        <taxon>Eukaryota</taxon>
        <taxon>Rhodophyta</taxon>
        <taxon>Bangiophyceae</taxon>
        <taxon>Porphyridiales</taxon>
        <taxon>Porphyridiaceae</taxon>
        <taxon>Timspurckia</taxon>
    </lineage>
</organism>
<accession>A0A7S0ZH38</accession>
<dbReference type="AlphaFoldDB" id="A0A7S0ZH38"/>
<sequence length="650" mass="68994">MMGKYDGVGKLNAKRNLVVLIVSFLSLLVVVSGVWINEIRDEGSETTQTQACCVSPDVSVTPARILVFGNTNGVVGAGQVSSGTFDFFVVRYVLESGQRDEVFQLTDNTGDEVSKFLVVNQQVAGSNIVLCGTTTGTFEGTNRGGVDLLCAIRSNDLSLSVADRQFGTVGDDTMDALEVSSAAYYIAGTGKSSASAVFNNAMLLWIIAFNTNVLFANLVVSLPESNGFMQVTASAFTTTNGNRFAVATSEILVNAPATDVHTSTLRFFSTAGATQTAIPLPADEIPSINGFYQITSLFYDSTLGFLYASGQNPPFYNILNQYDNYCAVDGDTFAVFGTLDLTTLTFKDTDFQTIITSTQECGFLGVQVRTGVDPVLGRRALFGMDAFAFDSVPARFEIVYTTVSATTGQGGAAGRVREGVQDSVIQSFTDLNPIGAGAVVYGTFSRAVDTDPCSQQGPNLRDILLARFEAGLFVTRPDVVRTFGSLCDETITTILNVDNVQAVAIGSTKGSLVGNGNPLQSARVWVMLFETFDLTLPQLNPLCASGCVEVGSPTPPVSPSGELGCIKNSTHCTCRIGGFDACLTPSILNENTCLVGQCAGLECDCLGSELCLLERRADWIPTGPIEGSLTQCELFTTTYPIVTWSGSALT</sequence>
<evidence type="ECO:0000313" key="1">
    <source>
        <dbReference type="EMBL" id="CAD8821566.1"/>
    </source>
</evidence>
<gene>
    <name evidence="1" type="ORF">TOLI1172_LOCUS5961</name>
</gene>